<dbReference type="Proteomes" id="UP000295727">
    <property type="component" value="Chromosome 3"/>
</dbReference>
<keyword evidence="3" id="KW-1185">Reference proteome</keyword>
<dbReference type="EMBL" id="CP038150">
    <property type="protein sequence ID" value="QBR01391.1"/>
    <property type="molecule type" value="Genomic_DNA"/>
</dbReference>
<accession>A0A4P7CYK6</accession>
<keyword evidence="1" id="KW-0812">Transmembrane</keyword>
<organism evidence="2 3">
    <name type="scientific">Paraburkholderia pallida</name>
    <dbReference type="NCBI Taxonomy" id="2547399"/>
    <lineage>
        <taxon>Bacteria</taxon>
        <taxon>Pseudomonadati</taxon>
        <taxon>Pseudomonadota</taxon>
        <taxon>Betaproteobacteria</taxon>
        <taxon>Burkholderiales</taxon>
        <taxon>Burkholderiaceae</taxon>
        <taxon>Paraburkholderia</taxon>
    </lineage>
</organism>
<keyword evidence="1" id="KW-1133">Transmembrane helix</keyword>
<keyword evidence="1" id="KW-0472">Membrane</keyword>
<protein>
    <submittedName>
        <fullName evidence="2">Superinfection immunity protein</fullName>
    </submittedName>
</protein>
<evidence type="ECO:0000313" key="3">
    <source>
        <dbReference type="Proteomes" id="UP000295727"/>
    </source>
</evidence>
<name>A0A4P7CYK6_9BURK</name>
<reference evidence="2 3" key="1">
    <citation type="submission" date="2019-03" db="EMBL/GenBank/DDBJ databases">
        <title>Paraburkholderia sp. 7MH5, isolated from subtropical forest soil.</title>
        <authorList>
            <person name="Gao Z.-H."/>
            <person name="Qiu L.-H."/>
        </authorList>
    </citation>
    <scope>NUCLEOTIDE SEQUENCE [LARGE SCALE GENOMIC DNA]</scope>
    <source>
        <strain evidence="2 3">7MH5</strain>
    </source>
</reference>
<evidence type="ECO:0000313" key="2">
    <source>
        <dbReference type="EMBL" id="QBR01391.1"/>
    </source>
</evidence>
<dbReference type="KEGG" id="ppai:E1956_29780"/>
<dbReference type="InterPro" id="IPR016410">
    <property type="entry name" value="Phage_imm"/>
</dbReference>
<feature type="transmembrane region" description="Helical" evidence="1">
    <location>
        <begin position="6"/>
        <end position="24"/>
    </location>
</feature>
<dbReference type="Pfam" id="PF14373">
    <property type="entry name" value="Imm_superinfect"/>
    <property type="match status" value="1"/>
</dbReference>
<proteinExistence type="predicted"/>
<gene>
    <name evidence="2" type="ORF">E1956_29780</name>
</gene>
<dbReference type="AlphaFoldDB" id="A0A4P7CYK6"/>
<feature type="transmembrane region" description="Helical" evidence="1">
    <location>
        <begin position="36"/>
        <end position="56"/>
    </location>
</feature>
<dbReference type="OrthoDB" id="9814116at2"/>
<dbReference type="RefSeq" id="WP_134755980.1">
    <property type="nucleotide sequence ID" value="NZ_CP038150.1"/>
</dbReference>
<sequence>MRSVIAYALLAFVAVAYFTPSMIAQRRMKEQAARIFLFNLLLGWTVTGWLGVLSWATSSREADLRSAQNATRWHRSIGDARRARGPRC</sequence>
<evidence type="ECO:0000256" key="1">
    <source>
        <dbReference type="SAM" id="Phobius"/>
    </source>
</evidence>